<organism evidence="1 2">
    <name type="scientific">Macleaya cordata</name>
    <name type="common">Five-seeded plume-poppy</name>
    <name type="synonym">Bocconia cordata</name>
    <dbReference type="NCBI Taxonomy" id="56857"/>
    <lineage>
        <taxon>Eukaryota</taxon>
        <taxon>Viridiplantae</taxon>
        <taxon>Streptophyta</taxon>
        <taxon>Embryophyta</taxon>
        <taxon>Tracheophyta</taxon>
        <taxon>Spermatophyta</taxon>
        <taxon>Magnoliopsida</taxon>
        <taxon>Ranunculales</taxon>
        <taxon>Papaveraceae</taxon>
        <taxon>Papaveroideae</taxon>
        <taxon>Macleaya</taxon>
    </lineage>
</organism>
<gene>
    <name evidence="1" type="ORF">BVC80_9057g84</name>
</gene>
<evidence type="ECO:0000313" key="1">
    <source>
        <dbReference type="EMBL" id="OVA19502.1"/>
    </source>
</evidence>
<evidence type="ECO:0000313" key="2">
    <source>
        <dbReference type="Proteomes" id="UP000195402"/>
    </source>
</evidence>
<keyword evidence="2" id="KW-1185">Reference proteome</keyword>
<dbReference type="InterPro" id="IPR051624">
    <property type="entry name" value="RMD1/Sad1-interacting"/>
</dbReference>
<comment type="caution">
    <text evidence="1">The sequence shown here is derived from an EMBL/GenBank/DDBJ whole genome shotgun (WGS) entry which is preliminary data.</text>
</comment>
<dbReference type="InParanoid" id="A0A200R9V7"/>
<proteinExistence type="predicted"/>
<reference evidence="1 2" key="1">
    <citation type="journal article" date="2017" name="Mol. Plant">
        <title>The Genome of Medicinal Plant Macleaya cordata Provides New Insights into Benzylisoquinoline Alkaloids Metabolism.</title>
        <authorList>
            <person name="Liu X."/>
            <person name="Liu Y."/>
            <person name="Huang P."/>
            <person name="Ma Y."/>
            <person name="Qing Z."/>
            <person name="Tang Q."/>
            <person name="Cao H."/>
            <person name="Cheng P."/>
            <person name="Zheng Y."/>
            <person name="Yuan Z."/>
            <person name="Zhou Y."/>
            <person name="Liu J."/>
            <person name="Tang Z."/>
            <person name="Zhuo Y."/>
            <person name="Zhang Y."/>
            <person name="Yu L."/>
            <person name="Huang J."/>
            <person name="Yang P."/>
            <person name="Peng Q."/>
            <person name="Zhang J."/>
            <person name="Jiang W."/>
            <person name="Zhang Z."/>
            <person name="Lin K."/>
            <person name="Ro D.K."/>
            <person name="Chen X."/>
            <person name="Xiong X."/>
            <person name="Shang Y."/>
            <person name="Huang S."/>
            <person name="Zeng J."/>
        </authorList>
    </citation>
    <scope>NUCLEOTIDE SEQUENCE [LARGE SCALE GENOMIC DNA]</scope>
    <source>
        <strain evidence="2">cv. BLH2017</strain>
        <tissue evidence="1">Root</tissue>
    </source>
</reference>
<sequence length="141" mass="16699">MTKDGEVFLHNHIKYEVREKRNLPMWMQGGLDYIMLQHLNIDGIRTIGSVLGLRIALDYYVRQTLYQLVGKANSNLADVRKLGLFERSEIAWTDAKYAQMWEYLGDIFKLTHRFAGLDSKLKLMEEQRTFIKKKQRLYQRG</sequence>
<accession>A0A200R9V7</accession>
<name>A0A200R9V7_MACCD</name>
<protein>
    <submittedName>
        <fullName evidence="1">Uncharacterized protein</fullName>
    </submittedName>
</protein>
<dbReference type="EMBL" id="MVGT01000186">
    <property type="protein sequence ID" value="OVA19502.1"/>
    <property type="molecule type" value="Genomic_DNA"/>
</dbReference>
<dbReference type="OrthoDB" id="18302at2759"/>
<dbReference type="PANTHER" id="PTHR16255:SF6">
    <property type="entry name" value="PROTEIN RETARDED ROOT GROWTH-LIKE"/>
    <property type="match status" value="1"/>
</dbReference>
<dbReference type="PANTHER" id="PTHR16255">
    <property type="entry name" value="REQUIRED FOR MEIOTIC NUCLEAR DIVISION PROTEIN 1 HOMOLOG"/>
    <property type="match status" value="1"/>
</dbReference>
<dbReference type="AlphaFoldDB" id="A0A200R9V7"/>
<dbReference type="Proteomes" id="UP000195402">
    <property type="component" value="Unassembled WGS sequence"/>
</dbReference>